<feature type="signal peptide" evidence="1">
    <location>
        <begin position="1"/>
        <end position="29"/>
    </location>
</feature>
<evidence type="ECO:0000313" key="2">
    <source>
        <dbReference type="EMBL" id="XDP44442.1"/>
    </source>
</evidence>
<evidence type="ECO:0000256" key="1">
    <source>
        <dbReference type="SAM" id="SignalP"/>
    </source>
</evidence>
<dbReference type="EMBL" id="CP163302">
    <property type="protein sequence ID" value="XDP44442.1"/>
    <property type="molecule type" value="Genomic_DNA"/>
</dbReference>
<dbReference type="AlphaFoldDB" id="A0AB39L2E5"/>
<feature type="chain" id="PRO_5044228844" description="Small secreted domain DUF320" evidence="1">
    <location>
        <begin position="30"/>
        <end position="100"/>
    </location>
</feature>
<evidence type="ECO:0008006" key="3">
    <source>
        <dbReference type="Google" id="ProtNLM"/>
    </source>
</evidence>
<dbReference type="KEGG" id="spue:AB5L97_14335"/>
<accession>A0AB39L2E5</accession>
<gene>
    <name evidence="2" type="ORF">AB5L97_14335</name>
</gene>
<reference evidence="2" key="1">
    <citation type="submission" date="2024-07" db="EMBL/GenBank/DDBJ databases">
        <authorList>
            <person name="fu j."/>
        </authorList>
    </citation>
    <scope>NUCLEOTIDE SEQUENCE</scope>
    <source>
        <strain evidence="2">P10A9</strain>
    </source>
</reference>
<name>A0AB39L2E5_9MICC</name>
<keyword evidence="1" id="KW-0732">Signal</keyword>
<proteinExistence type="predicted"/>
<protein>
    <recommendedName>
        <fullName evidence="3">Small secreted domain DUF320</fullName>
    </recommendedName>
</protein>
<dbReference type="RefSeq" id="WP_307955549.1">
    <property type="nucleotide sequence ID" value="NZ_CP163302.1"/>
</dbReference>
<organism evidence="2">
    <name type="scientific">Sinomonas puerhi</name>
    <dbReference type="NCBI Taxonomy" id="3238584"/>
    <lineage>
        <taxon>Bacteria</taxon>
        <taxon>Bacillati</taxon>
        <taxon>Actinomycetota</taxon>
        <taxon>Actinomycetes</taxon>
        <taxon>Micrococcales</taxon>
        <taxon>Micrococcaceae</taxon>
        <taxon>Sinomonas</taxon>
    </lineage>
</organism>
<sequence>MRIMKKSFAGAALAGSLLLAGGLAAPAQAANQAQSGLVNVQVGDVSVLNNANVGVAAQVAANVCNVAVGPVAVLAHQAATTGVSQTVCTTPTGPVTIAHA</sequence>